<dbReference type="EMBL" id="PDJZ01000005">
    <property type="protein sequence ID" value="RXJ84521.1"/>
    <property type="molecule type" value="Genomic_DNA"/>
</dbReference>
<dbReference type="Pfam" id="PF01551">
    <property type="entry name" value="Peptidase_M23"/>
    <property type="match status" value="1"/>
</dbReference>
<gene>
    <name evidence="4" type="ORF">CRU90_06550</name>
</gene>
<proteinExistence type="predicted"/>
<name>A0A4Q0ZHK6_9BACT</name>
<evidence type="ECO:0000313" key="5">
    <source>
        <dbReference type="Proteomes" id="UP000290870"/>
    </source>
</evidence>
<dbReference type="InterPro" id="IPR050570">
    <property type="entry name" value="Cell_wall_metabolism_enzyme"/>
</dbReference>
<keyword evidence="2" id="KW-1133">Transmembrane helix</keyword>
<reference evidence="4 5" key="1">
    <citation type="submission" date="2017-10" db="EMBL/GenBank/DDBJ databases">
        <title>Genomics of the genus Arcobacter.</title>
        <authorList>
            <person name="Perez-Cataluna A."/>
            <person name="Figueras M.J."/>
        </authorList>
    </citation>
    <scope>NUCLEOTIDE SEQUENCE [LARGE SCALE GENOMIC DNA]</scope>
    <source>
        <strain evidence="4 5">F26</strain>
    </source>
</reference>
<dbReference type="AlphaFoldDB" id="A0A4Q0ZHK6"/>
<dbReference type="OrthoDB" id="9765786at2"/>
<evidence type="ECO:0000313" key="4">
    <source>
        <dbReference type="EMBL" id="RXJ84521.1"/>
    </source>
</evidence>
<comment type="caution">
    <text evidence="4">The sequence shown here is derived from an EMBL/GenBank/DDBJ whole genome shotgun (WGS) entry which is preliminary data.</text>
</comment>
<evidence type="ECO:0000259" key="3">
    <source>
        <dbReference type="Pfam" id="PF01551"/>
    </source>
</evidence>
<sequence length="461" mass="52456">MKFTSSKNSIKGLLVYVILFVLVGVVGFVFLSSTFERNAPKISMNEEIYWNLQKPIDVLISDDVGIKSYDFTFVDGEKQIKLESKIVAQEKGTIQFEVFPPAFGELYKPNSGFIQVHVFDNSKWNFFRGNEALKKSKIIIDKRSPIANVIANSYLLRQGGSGIVVVEINDENLKDYYITFNDEQIFELFPFYKENFYISIIAWPVEINEFKRVNLVAIDMAGNKTITKVPYYIKSFKEKVDNIKISDDFVNNISRQVLENSDMTVPSNVVDIFVKANKELREKNVKTIKDVVMKNIKESGKINFDVKPFVRLPNSATFAQYGERRHYYYGEEKIDEAWHLGMDWASVKRAEINITNPGKVIFKDYLGIYGDSVIVDHGLGLGSLYAHMSSATVEVGDELKRGQLIGNTGATGAVFGDHLHFGMLVQGIEVNPNEWLDHEWIKVNLNKTMNDAIKIINGNNK</sequence>
<dbReference type="GO" id="GO:0004222">
    <property type="term" value="F:metalloendopeptidase activity"/>
    <property type="evidence" value="ECO:0007669"/>
    <property type="project" value="TreeGrafter"/>
</dbReference>
<organism evidence="4 5">
    <name type="scientific">Arcobacter cloacae</name>
    <dbReference type="NCBI Taxonomy" id="1054034"/>
    <lineage>
        <taxon>Bacteria</taxon>
        <taxon>Pseudomonadati</taxon>
        <taxon>Campylobacterota</taxon>
        <taxon>Epsilonproteobacteria</taxon>
        <taxon>Campylobacterales</taxon>
        <taxon>Arcobacteraceae</taxon>
        <taxon>Arcobacter</taxon>
    </lineage>
</organism>
<evidence type="ECO:0000256" key="2">
    <source>
        <dbReference type="SAM" id="Phobius"/>
    </source>
</evidence>
<feature type="transmembrane region" description="Helical" evidence="2">
    <location>
        <begin position="12"/>
        <end position="31"/>
    </location>
</feature>
<feature type="domain" description="M23ase beta-sheet core" evidence="3">
    <location>
        <begin position="339"/>
        <end position="432"/>
    </location>
</feature>
<keyword evidence="2" id="KW-0812">Transmembrane</keyword>
<accession>A0A4Q0ZHK6</accession>
<protein>
    <submittedName>
        <fullName evidence="4">Peptidase M24</fullName>
    </submittedName>
</protein>
<keyword evidence="2" id="KW-0472">Membrane</keyword>
<dbReference type="RefSeq" id="WP_128986478.1">
    <property type="nucleotide sequence ID" value="NZ_PDJZ01000005.1"/>
</dbReference>
<dbReference type="PANTHER" id="PTHR21666">
    <property type="entry name" value="PEPTIDASE-RELATED"/>
    <property type="match status" value="1"/>
</dbReference>
<dbReference type="Proteomes" id="UP000290870">
    <property type="component" value="Unassembled WGS sequence"/>
</dbReference>
<evidence type="ECO:0000256" key="1">
    <source>
        <dbReference type="ARBA" id="ARBA00022729"/>
    </source>
</evidence>
<dbReference type="SUPFAM" id="SSF51261">
    <property type="entry name" value="Duplicated hybrid motif"/>
    <property type="match status" value="1"/>
</dbReference>
<dbReference type="PANTHER" id="PTHR21666:SF289">
    <property type="entry name" value="L-ALA--D-GLU ENDOPEPTIDASE"/>
    <property type="match status" value="1"/>
</dbReference>
<dbReference type="InterPro" id="IPR016047">
    <property type="entry name" value="M23ase_b-sheet_dom"/>
</dbReference>
<dbReference type="Gene3D" id="2.70.70.10">
    <property type="entry name" value="Glucose Permease (Domain IIA)"/>
    <property type="match status" value="1"/>
</dbReference>
<dbReference type="CDD" id="cd12797">
    <property type="entry name" value="M23_peptidase"/>
    <property type="match status" value="1"/>
</dbReference>
<dbReference type="InterPro" id="IPR011055">
    <property type="entry name" value="Dup_hybrid_motif"/>
</dbReference>
<keyword evidence="1" id="KW-0732">Signal</keyword>